<dbReference type="GO" id="GO:0005634">
    <property type="term" value="C:nucleus"/>
    <property type="evidence" value="ECO:0007669"/>
    <property type="project" value="TreeGrafter"/>
</dbReference>
<reference evidence="5" key="1">
    <citation type="journal article" date="2018" name="Nat. Microbiol.">
        <title>Leveraging single-cell genomics to expand the fungal tree of life.</title>
        <authorList>
            <person name="Ahrendt S.R."/>
            <person name="Quandt C.A."/>
            <person name="Ciobanu D."/>
            <person name="Clum A."/>
            <person name="Salamov A."/>
            <person name="Andreopoulos B."/>
            <person name="Cheng J.F."/>
            <person name="Woyke T."/>
            <person name="Pelin A."/>
            <person name="Henrissat B."/>
            <person name="Reynolds N.K."/>
            <person name="Benny G.L."/>
            <person name="Smith M.E."/>
            <person name="James T.Y."/>
            <person name="Grigoriev I.V."/>
        </authorList>
    </citation>
    <scope>NUCLEOTIDE SEQUENCE [LARGE SCALE GENOMIC DNA]</scope>
    <source>
        <strain evidence="5">RSA 468</strain>
    </source>
</reference>
<dbReference type="PANTHER" id="PTHR23003">
    <property type="entry name" value="RNA RECOGNITION MOTIF RRM DOMAIN CONTAINING PROTEIN"/>
    <property type="match status" value="1"/>
</dbReference>
<dbReference type="InterPro" id="IPR035979">
    <property type="entry name" value="RBD_domain_sf"/>
</dbReference>
<protein>
    <recommendedName>
        <fullName evidence="3">RRM domain-containing protein</fullName>
    </recommendedName>
</protein>
<evidence type="ECO:0000259" key="3">
    <source>
        <dbReference type="PROSITE" id="PS50102"/>
    </source>
</evidence>
<dbReference type="Proteomes" id="UP000268162">
    <property type="component" value="Unassembled WGS sequence"/>
</dbReference>
<sequence>MTRVYIGNLGFDARTRDVEKLLRPYGRFYDLTMRRGYAFVSFESRRDAEDALYDLDRTRFLGDRITVEYAKSDGRRERSMRPIKEGCDLIIENLSSRASWKDLKDLMRPIGPVTFADCHKEYSGEGIVQFKFPEDAERAIRKLDGIEFMGRRIGVRETTAPIPPDPALAVSPMTVASLDPRPAAAPPVARPPLSLVPLT</sequence>
<dbReference type="Pfam" id="PF00076">
    <property type="entry name" value="RRM_1"/>
    <property type="match status" value="2"/>
</dbReference>
<accession>A0A4P9ZP16</accession>
<dbReference type="PANTHER" id="PTHR23003:SF51">
    <property type="entry name" value="SERINE-ARGININE PROTEIN 55"/>
    <property type="match status" value="1"/>
</dbReference>
<proteinExistence type="predicted"/>
<dbReference type="SUPFAM" id="SSF54928">
    <property type="entry name" value="RNA-binding domain, RBD"/>
    <property type="match status" value="1"/>
</dbReference>
<dbReference type="Gene3D" id="3.30.70.330">
    <property type="match status" value="2"/>
</dbReference>
<dbReference type="STRING" id="215637.A0A4P9ZP16"/>
<evidence type="ECO:0000256" key="2">
    <source>
        <dbReference type="PROSITE-ProRule" id="PRU00176"/>
    </source>
</evidence>
<dbReference type="SMART" id="SM00360">
    <property type="entry name" value="RRM"/>
    <property type="match status" value="2"/>
</dbReference>
<evidence type="ECO:0000256" key="1">
    <source>
        <dbReference type="ARBA" id="ARBA00022884"/>
    </source>
</evidence>
<name>A0A4P9ZP16_9FUNG</name>
<dbReference type="GO" id="GO:0005737">
    <property type="term" value="C:cytoplasm"/>
    <property type="evidence" value="ECO:0007669"/>
    <property type="project" value="TreeGrafter"/>
</dbReference>
<dbReference type="GO" id="GO:0003729">
    <property type="term" value="F:mRNA binding"/>
    <property type="evidence" value="ECO:0007669"/>
    <property type="project" value="TreeGrafter"/>
</dbReference>
<evidence type="ECO:0000313" key="4">
    <source>
        <dbReference type="EMBL" id="RKP34371.1"/>
    </source>
</evidence>
<dbReference type="InterPro" id="IPR050374">
    <property type="entry name" value="RRT5_SRSF_SR"/>
</dbReference>
<dbReference type="CDD" id="cd12339">
    <property type="entry name" value="RRM2_SRSF1_4_like"/>
    <property type="match status" value="1"/>
</dbReference>
<feature type="domain" description="RRM" evidence="3">
    <location>
        <begin position="2"/>
        <end position="72"/>
    </location>
</feature>
<dbReference type="AlphaFoldDB" id="A0A4P9ZP16"/>
<evidence type="ECO:0000313" key="5">
    <source>
        <dbReference type="Proteomes" id="UP000268162"/>
    </source>
</evidence>
<feature type="domain" description="RRM" evidence="3">
    <location>
        <begin position="87"/>
        <end position="160"/>
    </location>
</feature>
<dbReference type="EMBL" id="ML003230">
    <property type="protein sequence ID" value="RKP34371.1"/>
    <property type="molecule type" value="Genomic_DNA"/>
</dbReference>
<dbReference type="InterPro" id="IPR000504">
    <property type="entry name" value="RRM_dom"/>
</dbReference>
<keyword evidence="1 2" id="KW-0694">RNA-binding</keyword>
<organism evidence="4 5">
    <name type="scientific">Dimargaris cristalligena</name>
    <dbReference type="NCBI Taxonomy" id="215637"/>
    <lineage>
        <taxon>Eukaryota</taxon>
        <taxon>Fungi</taxon>
        <taxon>Fungi incertae sedis</taxon>
        <taxon>Zoopagomycota</taxon>
        <taxon>Kickxellomycotina</taxon>
        <taxon>Dimargaritomycetes</taxon>
        <taxon>Dimargaritales</taxon>
        <taxon>Dimargaritaceae</taxon>
        <taxon>Dimargaris</taxon>
    </lineage>
</organism>
<dbReference type="InterPro" id="IPR012677">
    <property type="entry name" value="Nucleotide-bd_a/b_plait_sf"/>
</dbReference>
<gene>
    <name evidence="4" type="ORF">BJ085DRAFT_28480</name>
</gene>
<keyword evidence="5" id="KW-1185">Reference proteome</keyword>
<dbReference type="PROSITE" id="PS50102">
    <property type="entry name" value="RRM"/>
    <property type="match status" value="2"/>
</dbReference>